<dbReference type="InterPro" id="IPR000551">
    <property type="entry name" value="MerR-type_HTH_dom"/>
</dbReference>
<evidence type="ECO:0000313" key="4">
    <source>
        <dbReference type="EMBL" id="KIL51036.1"/>
    </source>
</evidence>
<dbReference type="AlphaFoldDB" id="A0A0C2W343"/>
<dbReference type="GO" id="GO:0003677">
    <property type="term" value="F:DNA binding"/>
    <property type="evidence" value="ECO:0007669"/>
    <property type="project" value="UniProtKB-KW"/>
</dbReference>
<dbReference type="SUPFAM" id="SSF46955">
    <property type="entry name" value="Putative DNA-binding domain"/>
    <property type="match status" value="1"/>
</dbReference>
<dbReference type="SMART" id="SM00422">
    <property type="entry name" value="HTH_MERR"/>
    <property type="match status" value="1"/>
</dbReference>
<evidence type="ECO:0000256" key="1">
    <source>
        <dbReference type="ARBA" id="ARBA00023125"/>
    </source>
</evidence>
<keyword evidence="2" id="KW-0175">Coiled coil</keyword>
<dbReference type="PROSITE" id="PS50937">
    <property type="entry name" value="HTH_MERR_2"/>
    <property type="match status" value="1"/>
</dbReference>
<dbReference type="PATRIC" id="fig|220754.4.peg.937"/>
<dbReference type="PANTHER" id="PTHR30204:SF96">
    <property type="entry name" value="CHROMOSOME-ANCHORING PROTEIN RACA"/>
    <property type="match status" value="1"/>
</dbReference>
<evidence type="ECO:0000259" key="3">
    <source>
        <dbReference type="PROSITE" id="PS50937"/>
    </source>
</evidence>
<comment type="caution">
    <text evidence="4">The sequence shown here is derived from an EMBL/GenBank/DDBJ whole genome shotgun (WGS) entry which is preliminary data.</text>
</comment>
<dbReference type="PANTHER" id="PTHR30204">
    <property type="entry name" value="REDOX-CYCLING DRUG-SENSING TRANSCRIPTIONAL ACTIVATOR SOXR"/>
    <property type="match status" value="1"/>
</dbReference>
<proteinExistence type="predicted"/>
<dbReference type="Pfam" id="PF13411">
    <property type="entry name" value="MerR_1"/>
    <property type="match status" value="1"/>
</dbReference>
<keyword evidence="1" id="KW-0238">DNA-binding</keyword>
<dbReference type="InterPro" id="IPR047057">
    <property type="entry name" value="MerR_fam"/>
</dbReference>
<feature type="coiled-coil region" evidence="2">
    <location>
        <begin position="76"/>
        <end position="103"/>
    </location>
</feature>
<dbReference type="GO" id="GO:0003700">
    <property type="term" value="F:DNA-binding transcription factor activity"/>
    <property type="evidence" value="ECO:0007669"/>
    <property type="project" value="InterPro"/>
</dbReference>
<dbReference type="PROSITE" id="PS00552">
    <property type="entry name" value="HTH_MERR_1"/>
    <property type="match status" value="1"/>
</dbReference>
<dbReference type="OrthoDB" id="1894615at2"/>
<dbReference type="Proteomes" id="UP000031972">
    <property type="component" value="Unassembled WGS sequence"/>
</dbReference>
<dbReference type="EMBL" id="JXRR01000008">
    <property type="protein sequence ID" value="KIL51036.1"/>
    <property type="molecule type" value="Genomic_DNA"/>
</dbReference>
<feature type="domain" description="HTH merR-type" evidence="3">
    <location>
        <begin position="3"/>
        <end position="72"/>
    </location>
</feature>
<accession>A0A0C2W343</accession>
<dbReference type="InterPro" id="IPR009061">
    <property type="entry name" value="DNA-bd_dom_put_sf"/>
</dbReference>
<sequence>MDYFSTGEVAKKLNLSLRTLRYYDEIGLVNPALKDDYGKRLYSPQNLLLLQKIQLLKSASMTLEDIQKMITQTTVFKTLTIHKEQLEQEMDELKQSLDYTHTLFNILKLEGELKWNQLLPLVAEDQNVKDLRRKKALEVLFSDDEKEILRKRLPKMETDHEQLTKWMNLIKRIEICLEEGKGPETRDGQLIAEDTLILSNELFKGNTALAEKFFEARKSKTASADLNFYPVQDDVMAFMEEAVLYYEQQVI</sequence>
<evidence type="ECO:0000313" key="5">
    <source>
        <dbReference type="Proteomes" id="UP000031972"/>
    </source>
</evidence>
<dbReference type="RefSeq" id="WP_041055370.1">
    <property type="nucleotide sequence ID" value="NZ_JXRR01000008.1"/>
</dbReference>
<protein>
    <recommendedName>
        <fullName evidence="3">HTH merR-type domain-containing protein</fullName>
    </recommendedName>
</protein>
<reference evidence="4 5" key="1">
    <citation type="submission" date="2015-01" db="EMBL/GenBank/DDBJ databases">
        <title>Jeotgalibacillus campisalis genome sequencing.</title>
        <authorList>
            <person name="Goh K.M."/>
            <person name="Chan K.-G."/>
            <person name="Yaakop A.S."/>
            <person name="Ee R."/>
            <person name="Gan H.M."/>
            <person name="Chan C.S."/>
        </authorList>
    </citation>
    <scope>NUCLEOTIDE SEQUENCE [LARGE SCALE GENOMIC DNA]</scope>
    <source>
        <strain evidence="4 5">SF-57</strain>
    </source>
</reference>
<name>A0A0C2W343_9BACL</name>
<gene>
    <name evidence="4" type="ORF">KR50_09170</name>
</gene>
<evidence type="ECO:0000256" key="2">
    <source>
        <dbReference type="SAM" id="Coils"/>
    </source>
</evidence>
<dbReference type="Gene3D" id="1.10.1660.10">
    <property type="match status" value="1"/>
</dbReference>
<organism evidence="4 5">
    <name type="scientific">Jeotgalibacillus campisalis</name>
    <dbReference type="NCBI Taxonomy" id="220754"/>
    <lineage>
        <taxon>Bacteria</taxon>
        <taxon>Bacillati</taxon>
        <taxon>Bacillota</taxon>
        <taxon>Bacilli</taxon>
        <taxon>Bacillales</taxon>
        <taxon>Caryophanaceae</taxon>
        <taxon>Jeotgalibacillus</taxon>
    </lineage>
</organism>
<keyword evidence="5" id="KW-1185">Reference proteome</keyword>